<dbReference type="PANTHER" id="PTHR48100">
    <property type="entry name" value="BROAD-SPECIFICITY PHOSPHATASE YOR283W-RELATED"/>
    <property type="match status" value="1"/>
</dbReference>
<proteinExistence type="predicted"/>
<dbReference type="EC" id="3.1.3.73" evidence="1"/>
<name>A0A2V3Q1U9_9BACT</name>
<evidence type="ECO:0000313" key="3">
    <source>
        <dbReference type="Proteomes" id="UP000247973"/>
    </source>
</evidence>
<dbReference type="OrthoDB" id="9782128at2"/>
<dbReference type="InterPro" id="IPR013078">
    <property type="entry name" value="His_Pase_superF_clade-1"/>
</dbReference>
<organism evidence="2 3">
    <name type="scientific">Dysgonomonas alginatilytica</name>
    <dbReference type="NCBI Taxonomy" id="1605892"/>
    <lineage>
        <taxon>Bacteria</taxon>
        <taxon>Pseudomonadati</taxon>
        <taxon>Bacteroidota</taxon>
        <taxon>Bacteroidia</taxon>
        <taxon>Bacteroidales</taxon>
        <taxon>Dysgonomonadaceae</taxon>
        <taxon>Dysgonomonas</taxon>
    </lineage>
</organism>
<dbReference type="NCBIfam" id="TIGR03162">
    <property type="entry name" value="ribazole_cobC"/>
    <property type="match status" value="1"/>
</dbReference>
<dbReference type="InterPro" id="IPR029033">
    <property type="entry name" value="His_PPase_superfam"/>
</dbReference>
<dbReference type="CDD" id="cd07067">
    <property type="entry name" value="HP_PGM_like"/>
    <property type="match status" value="1"/>
</dbReference>
<sequence length="176" mass="20446">MKLYLIRHTSVDVPQGTCYGQSNVPLKSTFEEEAEVVKQKLKGIEFDAVYSSPLSRCRKLARYCGFQEDVQWIDRLKEMYFGEWEMMNWDHIDDENIESWYENWIHQPTTGGESFKMLYDRVASLLDEIKKEDYKNVAIFTHGGVINCVKVYTGDSTLENAFDTVPAYGEIVCLNI</sequence>
<dbReference type="SMART" id="SM00855">
    <property type="entry name" value="PGAM"/>
    <property type="match status" value="1"/>
</dbReference>
<comment type="caution">
    <text evidence="2">The sequence shown here is derived from an EMBL/GenBank/DDBJ whole genome shotgun (WGS) entry which is preliminary data.</text>
</comment>
<gene>
    <name evidence="2" type="ORF">CLV62_101554</name>
</gene>
<dbReference type="GO" id="GO:0009236">
    <property type="term" value="P:cobalamin biosynthetic process"/>
    <property type="evidence" value="ECO:0007669"/>
    <property type="project" value="UniProtKB-UniRule"/>
</dbReference>
<dbReference type="RefSeq" id="WP_110309232.1">
    <property type="nucleotide sequence ID" value="NZ_QICL01000001.1"/>
</dbReference>
<evidence type="ECO:0000256" key="1">
    <source>
        <dbReference type="NCBIfam" id="TIGR03162"/>
    </source>
</evidence>
<evidence type="ECO:0000313" key="2">
    <source>
        <dbReference type="EMBL" id="PXV69285.1"/>
    </source>
</evidence>
<accession>A0A2V3Q1U9</accession>
<dbReference type="PANTHER" id="PTHR48100:SF59">
    <property type="entry name" value="ADENOSYLCOBALAMIN_ALPHA-RIBAZOLE PHOSPHATASE"/>
    <property type="match status" value="1"/>
</dbReference>
<keyword evidence="3" id="KW-1185">Reference proteome</keyword>
<dbReference type="GO" id="GO:0005737">
    <property type="term" value="C:cytoplasm"/>
    <property type="evidence" value="ECO:0007669"/>
    <property type="project" value="TreeGrafter"/>
</dbReference>
<reference evidence="2 3" key="1">
    <citation type="submission" date="2018-03" db="EMBL/GenBank/DDBJ databases">
        <title>Genomic Encyclopedia of Archaeal and Bacterial Type Strains, Phase II (KMG-II): from individual species to whole genera.</title>
        <authorList>
            <person name="Goeker M."/>
        </authorList>
    </citation>
    <scope>NUCLEOTIDE SEQUENCE [LARGE SCALE GENOMIC DNA]</scope>
    <source>
        <strain evidence="2 3">DSM 100214</strain>
    </source>
</reference>
<dbReference type="AlphaFoldDB" id="A0A2V3Q1U9"/>
<dbReference type="SUPFAM" id="SSF53254">
    <property type="entry name" value="Phosphoglycerate mutase-like"/>
    <property type="match status" value="1"/>
</dbReference>
<dbReference type="InterPro" id="IPR050275">
    <property type="entry name" value="PGM_Phosphatase"/>
</dbReference>
<dbReference type="GO" id="GO:0043755">
    <property type="term" value="F:alpha-ribazole phosphatase activity"/>
    <property type="evidence" value="ECO:0007669"/>
    <property type="project" value="UniProtKB-UniRule"/>
</dbReference>
<dbReference type="InterPro" id="IPR017578">
    <property type="entry name" value="Ribazole_CobC"/>
</dbReference>
<dbReference type="Gene3D" id="3.40.50.1240">
    <property type="entry name" value="Phosphoglycerate mutase-like"/>
    <property type="match status" value="1"/>
</dbReference>
<dbReference type="EMBL" id="QICL01000001">
    <property type="protein sequence ID" value="PXV69285.1"/>
    <property type="molecule type" value="Genomic_DNA"/>
</dbReference>
<dbReference type="Pfam" id="PF00300">
    <property type="entry name" value="His_Phos_1"/>
    <property type="match status" value="1"/>
</dbReference>
<dbReference type="Proteomes" id="UP000247973">
    <property type="component" value="Unassembled WGS sequence"/>
</dbReference>
<protein>
    <recommendedName>
        <fullName evidence="1">Alpha-ribazole phosphatase</fullName>
        <ecNumber evidence="1">3.1.3.73</ecNumber>
    </recommendedName>
</protein>